<dbReference type="EMBL" id="BQNB010015358">
    <property type="protein sequence ID" value="GJT39091.1"/>
    <property type="molecule type" value="Genomic_DNA"/>
</dbReference>
<evidence type="ECO:0000313" key="2">
    <source>
        <dbReference type="Proteomes" id="UP001151760"/>
    </source>
</evidence>
<proteinExistence type="predicted"/>
<comment type="caution">
    <text evidence="1">The sequence shown here is derived from an EMBL/GenBank/DDBJ whole genome shotgun (WGS) entry which is preliminary data.</text>
</comment>
<accession>A0ABQ5DLE3</accession>
<reference evidence="1" key="2">
    <citation type="submission" date="2022-01" db="EMBL/GenBank/DDBJ databases">
        <authorList>
            <person name="Yamashiro T."/>
            <person name="Shiraishi A."/>
            <person name="Satake H."/>
            <person name="Nakayama K."/>
        </authorList>
    </citation>
    <scope>NUCLEOTIDE SEQUENCE</scope>
</reference>
<sequence length="569" mass="64948">MSNKNRTSLGKPTILIKFNDHVMGNQKVACDEMRDDESIDYSKEMEKVIEDSIDNNECNVSFSDLSKHDEISKSDDRTQEVNDNDNFVNEANIKNRDESCHKPKSYANAVQKNVIQLDTSLDFTPTVISEDGSEFVIFDEKIGRYGLIDAQMDRHGTCYFKFRNHKGMEEVLAKGHGLAKYANVLVEFDVNKGFKDEICMHYRSKDNVVRGTKKVKVEYTWKQDLCTQCRVFGYSDSKCGKVQRSTEERIQETVNSKENNVQGWFFERKEDSQNERNGVPNHVKENMEVNQGKKWSIQDAIEDALKKSPNKFVALEIMNKKEELNMLKDRIIEHDRMKEIYDMNEKNEDVLEGENVAAKKCSANNVIGMDSSIFVYASNSGIERIYMWNEVSAAKIVANDNPRYLLGDFNPTLKAEEHSCGGSYINGEMQDFIDCINDLEVEDISSNVAKNPLKKLAWKNGSEEESLLLQQAKLEWISKGDKNSKFFSQGDQESEANVNKISSICNEDAERFEGEAIADQFVNHFKKFLGANNDVEELEDKEIKEAMFDIGENKAPGPDGFTSTFFKSS</sequence>
<keyword evidence="2" id="KW-1185">Reference proteome</keyword>
<evidence type="ECO:0000313" key="1">
    <source>
        <dbReference type="EMBL" id="GJT39091.1"/>
    </source>
</evidence>
<gene>
    <name evidence="1" type="ORF">Tco_0938956</name>
</gene>
<protein>
    <submittedName>
        <fullName evidence="1">Uncharacterized protein</fullName>
    </submittedName>
</protein>
<organism evidence="1 2">
    <name type="scientific">Tanacetum coccineum</name>
    <dbReference type="NCBI Taxonomy" id="301880"/>
    <lineage>
        <taxon>Eukaryota</taxon>
        <taxon>Viridiplantae</taxon>
        <taxon>Streptophyta</taxon>
        <taxon>Embryophyta</taxon>
        <taxon>Tracheophyta</taxon>
        <taxon>Spermatophyta</taxon>
        <taxon>Magnoliopsida</taxon>
        <taxon>eudicotyledons</taxon>
        <taxon>Gunneridae</taxon>
        <taxon>Pentapetalae</taxon>
        <taxon>asterids</taxon>
        <taxon>campanulids</taxon>
        <taxon>Asterales</taxon>
        <taxon>Asteraceae</taxon>
        <taxon>Asteroideae</taxon>
        <taxon>Anthemideae</taxon>
        <taxon>Anthemidinae</taxon>
        <taxon>Tanacetum</taxon>
    </lineage>
</organism>
<dbReference type="Proteomes" id="UP001151760">
    <property type="component" value="Unassembled WGS sequence"/>
</dbReference>
<reference evidence="1" key="1">
    <citation type="journal article" date="2022" name="Int. J. Mol. Sci.">
        <title>Draft Genome of Tanacetum Coccineum: Genomic Comparison of Closely Related Tanacetum-Family Plants.</title>
        <authorList>
            <person name="Yamashiro T."/>
            <person name="Shiraishi A."/>
            <person name="Nakayama K."/>
            <person name="Satake H."/>
        </authorList>
    </citation>
    <scope>NUCLEOTIDE SEQUENCE</scope>
</reference>
<name>A0ABQ5DLE3_9ASTR</name>